<dbReference type="AlphaFoldDB" id="A0A067C386"/>
<gene>
    <name evidence="2" type="ORF">SPRG_20782</name>
</gene>
<evidence type="ECO:0008006" key="4">
    <source>
        <dbReference type="Google" id="ProtNLM"/>
    </source>
</evidence>
<sequence length="170" mass="19166">MVVLCDGCSGEFSMAHLDMRVVPSGLWFCVHCNAAHHANAIDSDDMDDDAAKSRPRKAPKPELKADEIIDLALDDDSDCATKTTKTSRKRKRDASPSSGDGPKRTWAAPRRRTRPTPSLGSVFRKRARRRPSPKNPAREVAVEEARPEHRLTSARMKMRRRQPPIRRWTA</sequence>
<evidence type="ECO:0000313" key="3">
    <source>
        <dbReference type="Proteomes" id="UP000030745"/>
    </source>
</evidence>
<feature type="region of interest" description="Disordered" evidence="1">
    <location>
        <begin position="42"/>
        <end position="170"/>
    </location>
</feature>
<feature type="compositionally biased region" description="Basic residues" evidence="1">
    <location>
        <begin position="156"/>
        <end position="170"/>
    </location>
</feature>
<dbReference type="EMBL" id="KK583234">
    <property type="protein sequence ID" value="KDO25204.1"/>
    <property type="molecule type" value="Genomic_DNA"/>
</dbReference>
<protein>
    <recommendedName>
        <fullName evidence="4">Zinc finger PHD-type domain-containing protein</fullName>
    </recommendedName>
</protein>
<dbReference type="RefSeq" id="XP_012204110.1">
    <property type="nucleotide sequence ID" value="XM_012348720.1"/>
</dbReference>
<name>A0A067C386_SAPPC</name>
<organism evidence="2 3">
    <name type="scientific">Saprolegnia parasitica (strain CBS 223.65)</name>
    <dbReference type="NCBI Taxonomy" id="695850"/>
    <lineage>
        <taxon>Eukaryota</taxon>
        <taxon>Sar</taxon>
        <taxon>Stramenopiles</taxon>
        <taxon>Oomycota</taxon>
        <taxon>Saprolegniomycetes</taxon>
        <taxon>Saprolegniales</taxon>
        <taxon>Saprolegniaceae</taxon>
        <taxon>Saprolegnia</taxon>
    </lineage>
</organism>
<dbReference type="InterPro" id="IPR013083">
    <property type="entry name" value="Znf_RING/FYVE/PHD"/>
</dbReference>
<dbReference type="Proteomes" id="UP000030745">
    <property type="component" value="Unassembled WGS sequence"/>
</dbReference>
<evidence type="ECO:0000313" key="2">
    <source>
        <dbReference type="EMBL" id="KDO25204.1"/>
    </source>
</evidence>
<feature type="compositionally biased region" description="Basic residues" evidence="1">
    <location>
        <begin position="123"/>
        <end position="132"/>
    </location>
</feature>
<accession>A0A067C386</accession>
<dbReference type="STRING" id="695850.A0A067C386"/>
<dbReference type="KEGG" id="spar:SPRG_20782"/>
<dbReference type="Gene3D" id="3.30.40.10">
    <property type="entry name" value="Zinc/RING finger domain, C3HC4 (zinc finger)"/>
    <property type="match status" value="1"/>
</dbReference>
<dbReference type="GeneID" id="24141813"/>
<evidence type="ECO:0000256" key="1">
    <source>
        <dbReference type="SAM" id="MobiDB-lite"/>
    </source>
</evidence>
<proteinExistence type="predicted"/>
<feature type="compositionally biased region" description="Acidic residues" evidence="1">
    <location>
        <begin position="68"/>
        <end position="78"/>
    </location>
</feature>
<dbReference type="VEuPathDB" id="FungiDB:SPRG_20782"/>
<reference evidence="2 3" key="1">
    <citation type="journal article" date="2013" name="PLoS Genet.">
        <title>Distinctive expansion of potential virulence genes in the genome of the oomycete fish pathogen Saprolegnia parasitica.</title>
        <authorList>
            <person name="Jiang R.H."/>
            <person name="de Bruijn I."/>
            <person name="Haas B.J."/>
            <person name="Belmonte R."/>
            <person name="Lobach L."/>
            <person name="Christie J."/>
            <person name="van den Ackerveken G."/>
            <person name="Bottin A."/>
            <person name="Bulone V."/>
            <person name="Diaz-Moreno S.M."/>
            <person name="Dumas B."/>
            <person name="Fan L."/>
            <person name="Gaulin E."/>
            <person name="Govers F."/>
            <person name="Grenville-Briggs L.J."/>
            <person name="Horner N.R."/>
            <person name="Levin J.Z."/>
            <person name="Mammella M."/>
            <person name="Meijer H.J."/>
            <person name="Morris P."/>
            <person name="Nusbaum C."/>
            <person name="Oome S."/>
            <person name="Phillips A.J."/>
            <person name="van Rooyen D."/>
            <person name="Rzeszutek E."/>
            <person name="Saraiva M."/>
            <person name="Secombes C.J."/>
            <person name="Seidl M.F."/>
            <person name="Snel B."/>
            <person name="Stassen J.H."/>
            <person name="Sykes S."/>
            <person name="Tripathy S."/>
            <person name="van den Berg H."/>
            <person name="Vega-Arreguin J.C."/>
            <person name="Wawra S."/>
            <person name="Young S.K."/>
            <person name="Zeng Q."/>
            <person name="Dieguez-Uribeondo J."/>
            <person name="Russ C."/>
            <person name="Tyler B.M."/>
            <person name="van West P."/>
        </authorList>
    </citation>
    <scope>NUCLEOTIDE SEQUENCE [LARGE SCALE GENOMIC DNA]</scope>
    <source>
        <strain evidence="2 3">CBS 223.65</strain>
    </source>
</reference>
<feature type="compositionally biased region" description="Basic and acidic residues" evidence="1">
    <location>
        <begin position="136"/>
        <end position="151"/>
    </location>
</feature>
<keyword evidence="3" id="KW-1185">Reference proteome</keyword>